<protein>
    <recommendedName>
        <fullName evidence="3">OB domain-containing protein</fullName>
    </recommendedName>
</protein>
<evidence type="ECO:0000313" key="1">
    <source>
        <dbReference type="EMBL" id="ABW98172.1"/>
    </source>
</evidence>
<dbReference type="InterPro" id="IPR012340">
    <property type="entry name" value="NA-bd_OB-fold"/>
</dbReference>
<geneLocation type="nucleomorph" evidence="1"/>
<evidence type="ECO:0008006" key="3">
    <source>
        <dbReference type="Google" id="ProtNLM"/>
    </source>
</evidence>
<sequence length="121" mass="14536">MFQKGAQEIKKIKNYKSSIKLFAEVIWKEKFVNFKNKDNKDFIVWKIFLFDHTGTVEVLTYEPVIIHLGKKVEVNNVKKIFYRGKIRIFGNIIESKNFISKKPASFFNRQKNYSRIIHKKY</sequence>
<name>A9BKK1_HEMAN</name>
<keyword evidence="1" id="KW-0542">Nucleomorph</keyword>
<dbReference type="RefSeq" id="XP_001712497.1">
    <property type="nucleotide sequence ID" value="XM_001712445.1"/>
</dbReference>
<organism evidence="1 2">
    <name type="scientific">Hemiselmis andersenii</name>
    <name type="common">Cryptophyte alga</name>
    <dbReference type="NCBI Taxonomy" id="464988"/>
    <lineage>
        <taxon>Eukaryota</taxon>
        <taxon>Cryptophyceae</taxon>
        <taxon>Cryptomonadales</taxon>
        <taxon>Hemiselmidaceae</taxon>
        <taxon>Hemiselmis</taxon>
    </lineage>
</organism>
<dbReference type="Proteomes" id="UP000243127">
    <property type="component" value="Nucleomorph 2"/>
</dbReference>
<reference evidence="1 2" key="1">
    <citation type="journal article" date="2007" name="Proc. Natl. Acad. Sci. U.S.A.">
        <title>Nucleomorph genome of Hemiselmis andersenii reveals complete intron loss and compaction as a driver of protein structure and function.</title>
        <authorList>
            <person name="Lane C.E."/>
            <person name="van den Heuvel K."/>
            <person name="Kozera C."/>
            <person name="Curtis B.A."/>
            <person name="Parsons B.J."/>
            <person name="Bowman S."/>
            <person name="Archibald J.M."/>
        </authorList>
    </citation>
    <scope>NUCLEOTIDE SEQUENCE [LARGE SCALE GENOMIC DNA]</scope>
    <source>
        <strain evidence="1 2">CCMP644</strain>
    </source>
</reference>
<dbReference type="AlphaFoldDB" id="A9BKK1"/>
<proteinExistence type="predicted"/>
<dbReference type="EMBL" id="CP000882">
    <property type="protein sequence ID" value="ABW98172.1"/>
    <property type="molecule type" value="Genomic_DNA"/>
</dbReference>
<evidence type="ECO:0000313" key="2">
    <source>
        <dbReference type="Proteomes" id="UP000243127"/>
    </source>
</evidence>
<accession>A9BKK1</accession>
<dbReference type="SUPFAM" id="SSF50249">
    <property type="entry name" value="Nucleic acid-binding proteins"/>
    <property type="match status" value="1"/>
</dbReference>
<dbReference type="GeneID" id="5739724"/>
<dbReference type="Gene3D" id="2.40.50.140">
    <property type="entry name" value="Nucleic acid-binding proteins"/>
    <property type="match status" value="1"/>
</dbReference>
<gene>
    <name evidence="1" type="ORF">HAN_2g356</name>
</gene>